<keyword evidence="1" id="KW-1133">Transmembrane helix</keyword>
<name>A0A090N005_STRRB</name>
<protein>
    <submittedName>
        <fullName evidence="2 4">7TM GPCR, serpentine receptor class t (Srt) family-containing protein</fullName>
    </submittedName>
</protein>
<feature type="transmembrane region" description="Helical" evidence="1">
    <location>
        <begin position="70"/>
        <end position="92"/>
    </location>
</feature>
<keyword evidence="1" id="KW-0812">Transmembrane</keyword>
<accession>A0A090N005</accession>
<evidence type="ECO:0000313" key="5">
    <source>
        <dbReference type="WormBase" id="SRAE_2000449100"/>
    </source>
</evidence>
<keyword evidence="3" id="KW-1185">Reference proteome</keyword>
<organism evidence="2">
    <name type="scientific">Strongyloides ratti</name>
    <name type="common">Parasitic roundworm</name>
    <dbReference type="NCBI Taxonomy" id="34506"/>
    <lineage>
        <taxon>Eukaryota</taxon>
        <taxon>Metazoa</taxon>
        <taxon>Ecdysozoa</taxon>
        <taxon>Nematoda</taxon>
        <taxon>Chromadorea</taxon>
        <taxon>Rhabditida</taxon>
        <taxon>Tylenchina</taxon>
        <taxon>Panagrolaimomorpha</taxon>
        <taxon>Strongyloidoidea</taxon>
        <taxon>Strongyloididae</taxon>
        <taxon>Strongyloides</taxon>
    </lineage>
</organism>
<dbReference type="CTD" id="36382216"/>
<dbReference type="OMA" id="LGHVLWE"/>
<dbReference type="GeneID" id="36382216"/>
<dbReference type="PANTHER" id="PTHR23021:SF11">
    <property type="entry name" value="SERPENTINE RECEPTOR, CLASS T"/>
    <property type="match status" value="1"/>
</dbReference>
<feature type="transmembrane region" description="Helical" evidence="1">
    <location>
        <begin position="209"/>
        <end position="228"/>
    </location>
</feature>
<dbReference type="RefSeq" id="XP_024509044.1">
    <property type="nucleotide sequence ID" value="XM_024643368.1"/>
</dbReference>
<dbReference type="PANTHER" id="PTHR23021">
    <property type="entry name" value="SERPENTINE RECEPTOR, CLASS T"/>
    <property type="match status" value="1"/>
</dbReference>
<dbReference type="STRING" id="34506.A0A090N005"/>
<dbReference type="OrthoDB" id="5875846at2759"/>
<dbReference type="WBParaSite" id="SRAE_2000449100.1">
    <property type="protein sequence ID" value="SRAE_2000449100.1"/>
    <property type="gene ID" value="WBGene00264723"/>
</dbReference>
<reference evidence="2 3" key="1">
    <citation type="submission" date="2014-09" db="EMBL/GenBank/DDBJ databases">
        <authorList>
            <person name="Martin A.A."/>
        </authorList>
    </citation>
    <scope>NUCLEOTIDE SEQUENCE</scope>
    <source>
        <strain evidence="3">ED321</strain>
        <strain evidence="2">ED321 Heterogonic</strain>
    </source>
</reference>
<dbReference type="AlphaFoldDB" id="A0A090N005"/>
<dbReference type="Gene3D" id="1.20.1070.10">
    <property type="entry name" value="Rhodopsin 7-helix transmembrane proteins"/>
    <property type="match status" value="1"/>
</dbReference>
<feature type="transmembrane region" description="Helical" evidence="1">
    <location>
        <begin position="37"/>
        <end position="58"/>
    </location>
</feature>
<dbReference type="SUPFAM" id="SSF81321">
    <property type="entry name" value="Family A G protein-coupled receptor-like"/>
    <property type="match status" value="1"/>
</dbReference>
<reference evidence="4" key="2">
    <citation type="submission" date="2020-12" db="UniProtKB">
        <authorList>
            <consortium name="WormBaseParasite"/>
        </authorList>
    </citation>
    <scope>IDENTIFICATION</scope>
</reference>
<feature type="transmembrane region" description="Helical" evidence="1">
    <location>
        <begin position="249"/>
        <end position="270"/>
    </location>
</feature>
<keyword evidence="1" id="KW-0472">Membrane</keyword>
<dbReference type="WormBase" id="SRAE_2000449100">
    <property type="protein sequence ID" value="SRP04006"/>
    <property type="gene ID" value="WBGene00264723"/>
</dbReference>
<evidence type="ECO:0000256" key="1">
    <source>
        <dbReference type="SAM" id="Phobius"/>
    </source>
</evidence>
<keyword evidence="2" id="KW-0675">Receptor</keyword>
<gene>
    <name evidence="2 4 5" type="ORF">SRAE_2000449100</name>
</gene>
<dbReference type="EMBL" id="LN609529">
    <property type="protein sequence ID" value="CEF69845.1"/>
    <property type="molecule type" value="Genomic_DNA"/>
</dbReference>
<dbReference type="InterPro" id="IPR019425">
    <property type="entry name" value="7TM_GPCR_serpentine_rcpt_Srt"/>
</dbReference>
<feature type="transmembrane region" description="Helical" evidence="1">
    <location>
        <begin position="150"/>
        <end position="168"/>
    </location>
</feature>
<evidence type="ECO:0000313" key="3">
    <source>
        <dbReference type="Proteomes" id="UP000035682"/>
    </source>
</evidence>
<feature type="transmembrane region" description="Helical" evidence="1">
    <location>
        <begin position="104"/>
        <end position="129"/>
    </location>
</feature>
<proteinExistence type="predicted"/>
<sequence length="278" mass="32123">MVIFLPTKYTYETYYNCDFYSYDEWELERKPSVGIGLLYIIPGTIFILLYIPIIIVMFDKEFTKYSCYKIMVYLSIIDLITLSLNSLLTGSFSILGSVFCQNRLLMFITGQVALFGWFAGCITVVVLALNRCLDLVNENLAHKLFNGKKVFLWLIGTTIYALCCSLLTSKASFTPKLYAWFFDPYFGVNVEGKIVKVNYSNWIHTINNIFEMIFLGTLYTILCIVIYLKYNIKKNVTINKFQKSLFIQSGLVCLGNFIASTIYVYMQFYIVDVMVLVQ</sequence>
<dbReference type="Proteomes" id="UP000035682">
    <property type="component" value="Unplaced"/>
</dbReference>
<dbReference type="Pfam" id="PF10321">
    <property type="entry name" value="7TM_GPCR_Srt"/>
    <property type="match status" value="1"/>
</dbReference>
<evidence type="ECO:0000313" key="4">
    <source>
        <dbReference type="WBParaSite" id="SRAE_2000449100.1"/>
    </source>
</evidence>
<evidence type="ECO:0000313" key="2">
    <source>
        <dbReference type="EMBL" id="CEF69845.1"/>
    </source>
</evidence>